<keyword evidence="2" id="KW-1185">Reference proteome</keyword>
<evidence type="ECO:0000313" key="2">
    <source>
        <dbReference type="Proteomes" id="UP000312784"/>
    </source>
</evidence>
<name>A0ABY2XY68_9HYPH</name>
<comment type="caution">
    <text evidence="1">The sequence shown here is derived from an EMBL/GenBank/DDBJ whole genome shotgun (WGS) entry which is preliminary data.</text>
</comment>
<proteinExistence type="predicted"/>
<dbReference type="Proteomes" id="UP000312784">
    <property type="component" value="Unassembled WGS sequence"/>
</dbReference>
<protein>
    <submittedName>
        <fullName evidence="1">Uncharacterized protein</fullName>
    </submittedName>
</protein>
<organism evidence="1 2">
    <name type="scientific">Ochrobactrum teleogrylli</name>
    <dbReference type="NCBI Taxonomy" id="2479765"/>
    <lineage>
        <taxon>Bacteria</taxon>
        <taxon>Pseudomonadati</taxon>
        <taxon>Pseudomonadota</taxon>
        <taxon>Alphaproteobacteria</taxon>
        <taxon>Hyphomicrobiales</taxon>
        <taxon>Brucellaceae</taxon>
        <taxon>Brucella/Ochrobactrum group</taxon>
        <taxon>Ochrobactrum</taxon>
    </lineage>
</organism>
<accession>A0ABY2XY68</accession>
<evidence type="ECO:0000313" key="1">
    <source>
        <dbReference type="EMBL" id="TNV09323.1"/>
    </source>
</evidence>
<gene>
    <name evidence="1" type="ORF">FIC94_22010</name>
</gene>
<reference evidence="1 2" key="1">
    <citation type="submission" date="2019-06" db="EMBL/GenBank/DDBJ databases">
        <title>Ochrobactrum cricket sp.nov., isolated from the insect Teleogryllus occipitalis living in deserted cropland.</title>
        <authorList>
            <person name="Hu M."/>
        </authorList>
    </citation>
    <scope>NUCLEOTIDE SEQUENCE [LARGE SCALE GENOMIC DNA]</scope>
    <source>
        <strain evidence="1 2">LCB8</strain>
    </source>
</reference>
<dbReference type="EMBL" id="VEWL01000028">
    <property type="protein sequence ID" value="TNV09323.1"/>
    <property type="molecule type" value="Genomic_DNA"/>
</dbReference>
<dbReference type="RefSeq" id="WP_140026433.1">
    <property type="nucleotide sequence ID" value="NZ_JBHUFG010000011.1"/>
</dbReference>
<sequence>MILTPFDKLTEIDTGNPYIGLTAISSGEKFLDIAGKFPRHQVFVKTRKSSFPTSIIKDGSIHVYYNAGGSVVGLELMVSELINDGQFLIWKEVNILQNTMQRINDAFEAFGVAVENTRYGLDIPNLGLSFYSSDFEDNLQSKVDSVYIELTRIG</sequence>